<feature type="compositionally biased region" description="Polar residues" evidence="8">
    <location>
        <begin position="1"/>
        <end position="11"/>
    </location>
</feature>
<dbReference type="Pfam" id="PF03644">
    <property type="entry name" value="Glyco_hydro_85"/>
    <property type="match status" value="1"/>
</dbReference>
<dbReference type="Proteomes" id="UP000695022">
    <property type="component" value="Unplaced"/>
</dbReference>
<evidence type="ECO:0000259" key="9">
    <source>
        <dbReference type="Pfam" id="PF03644"/>
    </source>
</evidence>
<evidence type="ECO:0000256" key="1">
    <source>
        <dbReference type="ARBA" id="ARBA00004514"/>
    </source>
</evidence>
<evidence type="ECO:0000256" key="8">
    <source>
        <dbReference type="SAM" id="MobiDB-lite"/>
    </source>
</evidence>
<dbReference type="Pfam" id="PF25529">
    <property type="entry name" value="Ig_ENGASE1_C"/>
    <property type="match status" value="1"/>
</dbReference>
<comment type="catalytic activity">
    <reaction evidence="7">
        <text>an N(4)-(oligosaccharide-(1-&gt;3)-[oligosaccharide-(1-&gt;6)]-beta-D-Man-(1-&gt;4)-beta-D-GlcNAc-(1-&gt;4)-alpha-D-GlcNAc)-L-asparaginyl-[protein] + H2O = an oligosaccharide-(1-&gt;3)-[oligosaccharide-(1-&gt;6)]-beta-D-Man-(1-&gt;4)-D-GlcNAc + N(4)-(N-acetyl-beta-D-glucosaminyl)-L-asparaginyl-[protein]</text>
        <dbReference type="Rhea" id="RHEA:73067"/>
        <dbReference type="Rhea" id="RHEA-COMP:12603"/>
        <dbReference type="Rhea" id="RHEA-COMP:18176"/>
        <dbReference type="ChEBI" id="CHEBI:15377"/>
        <dbReference type="ChEBI" id="CHEBI:132248"/>
        <dbReference type="ChEBI" id="CHEBI:192714"/>
        <dbReference type="ChEBI" id="CHEBI:192715"/>
        <dbReference type="EC" id="3.2.1.96"/>
    </reaction>
</comment>
<evidence type="ECO:0000259" key="10">
    <source>
        <dbReference type="Pfam" id="PF25529"/>
    </source>
</evidence>
<comment type="similarity">
    <text evidence="2">Belongs to the glycosyl hydrolase 85 family.</text>
</comment>
<protein>
    <recommendedName>
        <fullName evidence="3">mannosyl-glycoprotein endo-beta-N-acetylglucosaminidase</fullName>
        <ecNumber evidence="3">3.2.1.96</ecNumber>
    </recommendedName>
</protein>
<keyword evidence="5" id="KW-0378">Hydrolase</keyword>
<dbReference type="CDD" id="cd06547">
    <property type="entry name" value="GH85_ENGase"/>
    <property type="match status" value="1"/>
</dbReference>
<evidence type="ECO:0000313" key="12">
    <source>
        <dbReference type="RefSeq" id="XP_014664041.1"/>
    </source>
</evidence>
<reference evidence="12" key="1">
    <citation type="submission" date="2025-08" db="UniProtKB">
        <authorList>
            <consortium name="RefSeq"/>
        </authorList>
    </citation>
    <scope>IDENTIFICATION</scope>
</reference>
<gene>
    <name evidence="12" type="primary">LOC106806562</name>
</gene>
<comment type="subcellular location">
    <subcellularLocation>
        <location evidence="1">Cytoplasm</location>
        <location evidence="1">Cytosol</location>
    </subcellularLocation>
</comment>
<evidence type="ECO:0000256" key="4">
    <source>
        <dbReference type="ARBA" id="ARBA00022490"/>
    </source>
</evidence>
<dbReference type="InterPro" id="IPR017853">
    <property type="entry name" value="GH"/>
</dbReference>
<keyword evidence="4" id="KW-0963">Cytoplasm</keyword>
<dbReference type="GeneID" id="106806562"/>
<evidence type="ECO:0000313" key="11">
    <source>
        <dbReference type="Proteomes" id="UP000695022"/>
    </source>
</evidence>
<sequence length="692" mass="75135">MSSPPATTANVSRPDLADTGERVAVTTPLPTDGATTEGVGETREAAAEGAASDNANRPAGGVVAAATDDEDADKPQMKPLKTWEEVLAWEAGKDDFNVATVELAESVERPADLPLTFVCHDMAGGYLDDRFPQGSDSAMAYRHWHWDFVDIFNYFSHNFVTIPPSSWTNVAHAAGTLCLGTIITEWDAGAELCAKFLADWETCERFARTLIDICRYYRFDGYLVNIENPIVPGEQLVNLIYFVSHLTREMRAALPHARVVWYDSVTVTGELAWQNELNDDNKVFFDSSDGIFLNYGWTKETLASSAAVAGADGRLQDVYVGIDVFGRGVYGGGGFNTSLALEVIRDARLSAAIFAPGWVYQRLDAAKFVAHNDLFWSLAAPHCHAHAVRRRLLATSFCQGFGERLYERGAVASDAAWHNLARQHAQPPHETPADGRPHAELCARDAYSGGACLRVSGFTARTHVAQVALFRDLALRPGAPTLVSFSLKPIAMEGLHFSLLVRAEADDGTVHLYAFERRANATARGRPAARTDAAASGDLYRRYSSEDASSDTVAENGWISQLHTVNEAVGTITHVDAMIKICGAETIRRPPPVGAYSVSDVEVRPDAEGKTVSAVVGWEYKAGAAHHFVVHRRVAKGASFVYLCQVNVPMYKIVRMAVAADTSAIEIVAQPVSEAGVTLPLAKCEFVTIDLV</sequence>
<keyword evidence="6" id="KW-0326">Glycosidase</keyword>
<evidence type="ECO:0000256" key="6">
    <source>
        <dbReference type="ARBA" id="ARBA00023295"/>
    </source>
</evidence>
<dbReference type="InterPro" id="IPR032979">
    <property type="entry name" value="ENGase"/>
</dbReference>
<evidence type="ECO:0000256" key="5">
    <source>
        <dbReference type="ARBA" id="ARBA00022801"/>
    </source>
</evidence>
<proteinExistence type="inferred from homology"/>
<dbReference type="Gene3D" id="3.20.20.80">
    <property type="entry name" value="Glycosidases"/>
    <property type="match status" value="1"/>
</dbReference>
<keyword evidence="11" id="KW-1185">Reference proteome</keyword>
<feature type="domain" description="Cytosolic endo-beta-N-acetylglucosaminidase TIM barrel" evidence="9">
    <location>
        <begin position="126"/>
        <end position="404"/>
    </location>
</feature>
<dbReference type="PANTHER" id="PTHR13246">
    <property type="entry name" value="ENDO BETA N-ACETYLGLUCOSAMINIDASE"/>
    <property type="match status" value="1"/>
</dbReference>
<name>A0ABM1DVS0_PRICU</name>
<dbReference type="Gene3D" id="2.60.120.260">
    <property type="entry name" value="Galactose-binding domain-like"/>
    <property type="match status" value="1"/>
</dbReference>
<dbReference type="InterPro" id="IPR057882">
    <property type="entry name" value="ENGase_C"/>
</dbReference>
<dbReference type="RefSeq" id="XP_014664041.1">
    <property type="nucleotide sequence ID" value="XM_014808555.1"/>
</dbReference>
<dbReference type="InterPro" id="IPR005201">
    <property type="entry name" value="TIM_ENGase"/>
</dbReference>
<evidence type="ECO:0000256" key="7">
    <source>
        <dbReference type="ARBA" id="ARBA00034414"/>
    </source>
</evidence>
<organism evidence="11 12">
    <name type="scientific">Priapulus caudatus</name>
    <name type="common">Priapulid worm</name>
    <dbReference type="NCBI Taxonomy" id="37621"/>
    <lineage>
        <taxon>Eukaryota</taxon>
        <taxon>Metazoa</taxon>
        <taxon>Ecdysozoa</taxon>
        <taxon>Scalidophora</taxon>
        <taxon>Priapulida</taxon>
        <taxon>Priapulimorpha</taxon>
        <taxon>Priapulimorphida</taxon>
        <taxon>Priapulidae</taxon>
        <taxon>Priapulus</taxon>
    </lineage>
</organism>
<dbReference type="PANTHER" id="PTHR13246:SF1">
    <property type="entry name" value="CYTOSOLIC ENDO-BETA-N-ACETYLGLUCOSAMINIDASE"/>
    <property type="match status" value="1"/>
</dbReference>
<feature type="region of interest" description="Disordered" evidence="8">
    <location>
        <begin position="1"/>
        <end position="62"/>
    </location>
</feature>
<feature type="domain" description="Cytosolic endo-beta-N-acetylglucosaminidase C-terminal" evidence="10">
    <location>
        <begin position="590"/>
        <end position="690"/>
    </location>
</feature>
<accession>A0ABM1DVS0</accession>
<evidence type="ECO:0000256" key="3">
    <source>
        <dbReference type="ARBA" id="ARBA00012566"/>
    </source>
</evidence>
<dbReference type="EC" id="3.2.1.96" evidence="3"/>
<evidence type="ECO:0000256" key="2">
    <source>
        <dbReference type="ARBA" id="ARBA00007849"/>
    </source>
</evidence>
<dbReference type="SUPFAM" id="SSF51445">
    <property type="entry name" value="(Trans)glycosidases"/>
    <property type="match status" value="1"/>
</dbReference>